<protein>
    <recommendedName>
        <fullName evidence="2">Leucine-rich repeat domain-containing protein</fullName>
    </recommendedName>
</protein>
<reference evidence="1" key="1">
    <citation type="journal article" date="2015" name="Nature">
        <title>Complex archaea that bridge the gap between prokaryotes and eukaryotes.</title>
        <authorList>
            <person name="Spang A."/>
            <person name="Saw J.H."/>
            <person name="Jorgensen S.L."/>
            <person name="Zaremba-Niedzwiedzka K."/>
            <person name="Martijn J."/>
            <person name="Lind A.E."/>
            <person name="van Eijk R."/>
            <person name="Schleper C."/>
            <person name="Guy L."/>
            <person name="Ettema T.J."/>
        </authorList>
    </citation>
    <scope>NUCLEOTIDE SEQUENCE</scope>
</reference>
<accession>A0A0F8WKW5</accession>
<name>A0A0F8WKW5_9ZZZZ</name>
<evidence type="ECO:0000313" key="1">
    <source>
        <dbReference type="EMBL" id="KKK57502.1"/>
    </source>
</evidence>
<organism evidence="1">
    <name type="scientific">marine sediment metagenome</name>
    <dbReference type="NCBI Taxonomy" id="412755"/>
    <lineage>
        <taxon>unclassified sequences</taxon>
        <taxon>metagenomes</taxon>
        <taxon>ecological metagenomes</taxon>
    </lineage>
</organism>
<feature type="non-terminal residue" evidence="1">
    <location>
        <position position="354"/>
    </location>
</feature>
<dbReference type="InterPro" id="IPR032675">
    <property type="entry name" value="LRR_dom_sf"/>
</dbReference>
<gene>
    <name evidence="1" type="ORF">LCGC14_3053820</name>
</gene>
<evidence type="ECO:0008006" key="2">
    <source>
        <dbReference type="Google" id="ProtNLM"/>
    </source>
</evidence>
<dbReference type="SUPFAM" id="SSF52047">
    <property type="entry name" value="RNI-like"/>
    <property type="match status" value="1"/>
</dbReference>
<dbReference type="AlphaFoldDB" id="A0A0F8WKW5"/>
<dbReference type="Gene3D" id="3.80.10.10">
    <property type="entry name" value="Ribonuclease Inhibitor"/>
    <property type="match status" value="1"/>
</dbReference>
<proteinExistence type="predicted"/>
<feature type="non-terminal residue" evidence="1">
    <location>
        <position position="1"/>
    </location>
</feature>
<sequence>PISITGLESLDFLNLEYNKIERLDSWWHAFKKLEYVCIYNNRLDEKEQNQNTISIDYIDEGLNFKDIITPKYIQEKKIKELEYLYIKDAVVINYLFEEKKIHKEITYQFEFDDFRINSLKITNSAPLKSLFWSLERLETLELVNRSIQFGLNNSLKKLKLSVPNKFESNLSLEIHESVDLLKNLETLYIEGYKSIKYPDNLTFLSKINKLIIDTPMINAIPFSLLELKIYSNVIINSHSKSFDFNSIITNNKVTEPQILLTYNTHAELPDLVIDESIKNLYLSTRLFSSKTIKIKGIIKKVIIAPLRPISLTYFTNGDLWRPTETGNYIFAFEISGSNIPNIESDFSSLTHFRL</sequence>
<dbReference type="EMBL" id="LAZR01064447">
    <property type="protein sequence ID" value="KKK57502.1"/>
    <property type="molecule type" value="Genomic_DNA"/>
</dbReference>
<comment type="caution">
    <text evidence="1">The sequence shown here is derived from an EMBL/GenBank/DDBJ whole genome shotgun (WGS) entry which is preliminary data.</text>
</comment>